<proteinExistence type="inferred from homology"/>
<dbReference type="WBParaSite" id="TMUE_1000003589.4">
    <property type="protein sequence ID" value="TMUE_1000003589.4"/>
    <property type="gene ID" value="WBGene00291940"/>
</dbReference>
<keyword evidence="7" id="KW-0915">Sodium</keyword>
<dbReference type="Pfam" id="PF00209">
    <property type="entry name" value="SNF"/>
    <property type="match status" value="1"/>
</dbReference>
<dbReference type="PROSITE" id="PS50267">
    <property type="entry name" value="NA_NEUROTRAN_SYMP_3"/>
    <property type="match status" value="1"/>
</dbReference>
<feature type="transmembrane region" description="Helical" evidence="10">
    <location>
        <begin position="240"/>
        <end position="260"/>
    </location>
</feature>
<evidence type="ECO:0000256" key="3">
    <source>
        <dbReference type="ARBA" id="ARBA00022692"/>
    </source>
</evidence>
<reference evidence="12" key="3">
    <citation type="submission" date="2019-12" db="UniProtKB">
        <authorList>
            <consortium name="WormBaseParasite"/>
        </authorList>
    </citation>
    <scope>IDENTIFICATION</scope>
</reference>
<dbReference type="GO" id="GO:0005886">
    <property type="term" value="C:plasma membrane"/>
    <property type="evidence" value="ECO:0007669"/>
    <property type="project" value="TreeGrafter"/>
</dbReference>
<feature type="binding site" evidence="7">
    <location>
        <position position="64"/>
    </location>
    <ligand>
        <name>Na(+)</name>
        <dbReference type="ChEBI" id="CHEBI:29101"/>
        <label>1</label>
    </ligand>
</feature>
<dbReference type="InterPro" id="IPR037272">
    <property type="entry name" value="SNS_sf"/>
</dbReference>
<dbReference type="PANTHER" id="PTHR11616:SF241">
    <property type="entry name" value="SODIUM- AND CHLORIDE-DEPENDENT GLYCINE TRANSPORTER 2"/>
    <property type="match status" value="1"/>
</dbReference>
<feature type="binding site" evidence="7">
    <location>
        <position position="425"/>
    </location>
    <ligand>
        <name>Na(+)</name>
        <dbReference type="ChEBI" id="CHEBI:29101"/>
        <label>1</label>
    </ligand>
</feature>
<feature type="binding site" evidence="7">
    <location>
        <position position="68"/>
    </location>
    <ligand>
        <name>Na(+)</name>
        <dbReference type="ChEBI" id="CHEBI:29101"/>
        <label>1</label>
    </ligand>
</feature>
<dbReference type="Proteomes" id="UP000046395">
    <property type="component" value="Unassembled WGS sequence"/>
</dbReference>
<evidence type="ECO:0000256" key="4">
    <source>
        <dbReference type="ARBA" id="ARBA00022847"/>
    </source>
</evidence>
<feature type="transmembrane region" description="Helical" evidence="10">
    <location>
        <begin position="318"/>
        <end position="339"/>
    </location>
</feature>
<feature type="transmembrane region" description="Helical" evidence="10">
    <location>
        <begin position="453"/>
        <end position="479"/>
    </location>
</feature>
<sequence>MSAELSLSRSVSDKSSSRLTRTASERRELLTKSSMFERAVRLEETRGQWSKKLDYLLSMIGYSVGLSNIWRFPYLCYQNGGGAFLIPYVFFLLLCGLPLFFLEAAVGQFTSRSAATMWSICPLFKGVGWATIVITLIVSTYFNVIIAYGLMFLFESLTSGPLPWSSCGHWWNTAECLDYNNVTIYSAHLRYRAWLVNGSEADMEDVFLLFHNRTIKSPSEEFFYNRVLKISSGIEHMDGLVMHLVPCLFVSWLITMACLVKGVKSSGKVVYFTATFPYFLLTVLLVRGLTLDGAYTGIMYYVKPNFTRLLEPRVWSDAAFQVFFSLGPGWGGLITMGSYNRFDNNCLRDSYFLPLIMELTSFYAGFVVFSVIGFMAHVTGKKVDEVVSEGPGLAFITYPEVVSRMPLSQLWSALFFFMVLTVGVDSVFVMVETAITAAHDELLLRDKSQIKRVYILIVGCLAMFLTGFLFITKGGIYLLHLVDQYCAFITVIVICILELLSFAWFYGAERLLSDFEFMIKRKLSPVWAINWRFSTFTVVIAIFFVSVFQYSTDFRMGDSYKYPLWSIGIGWFITCLSFGMIPVYMAYKLLVTPGATFKERWRKCTTPTKSWGPSNPATRLKWEEHQKTEEYQRTLRARCAECVQRMSGRFR</sequence>
<evidence type="ECO:0000256" key="2">
    <source>
        <dbReference type="ARBA" id="ARBA00022448"/>
    </source>
</evidence>
<evidence type="ECO:0000256" key="7">
    <source>
        <dbReference type="PIRSR" id="PIRSR600175-1"/>
    </source>
</evidence>
<evidence type="ECO:0000256" key="1">
    <source>
        <dbReference type="ARBA" id="ARBA00004141"/>
    </source>
</evidence>
<dbReference type="GO" id="GO:0046872">
    <property type="term" value="F:metal ion binding"/>
    <property type="evidence" value="ECO:0007669"/>
    <property type="project" value="UniProtKB-KW"/>
</dbReference>
<keyword evidence="4 9" id="KW-0769">Symport</keyword>
<feature type="transmembrane region" description="Helical" evidence="10">
    <location>
        <begin position="485"/>
        <end position="508"/>
    </location>
</feature>
<feature type="binding site" evidence="7">
    <location>
        <position position="61"/>
    </location>
    <ligand>
        <name>Na(+)</name>
        <dbReference type="ChEBI" id="CHEBI:29101"/>
        <label>1</label>
    </ligand>
</feature>
<feature type="transmembrane region" description="Helical" evidence="10">
    <location>
        <begin position="562"/>
        <end position="587"/>
    </location>
</feature>
<dbReference type="SUPFAM" id="SSF161070">
    <property type="entry name" value="SNF-like"/>
    <property type="match status" value="1"/>
</dbReference>
<dbReference type="PRINTS" id="PR00176">
    <property type="entry name" value="NANEUSMPORT"/>
</dbReference>
<feature type="transmembrane region" description="Helical" evidence="10">
    <location>
        <begin position="269"/>
        <end position="289"/>
    </location>
</feature>
<dbReference type="STRING" id="70415.A0A5S6Q8P2"/>
<evidence type="ECO:0000256" key="5">
    <source>
        <dbReference type="ARBA" id="ARBA00022989"/>
    </source>
</evidence>
<feature type="transmembrane region" description="Helical" evidence="10">
    <location>
        <begin position="85"/>
        <end position="106"/>
    </location>
</feature>
<name>A0A5S6Q8P2_TRIMR</name>
<evidence type="ECO:0000313" key="12">
    <source>
        <dbReference type="WBParaSite" id="TMUE_1000003589.1"/>
    </source>
</evidence>
<keyword evidence="8" id="KW-1015">Disulfide bond</keyword>
<comment type="similarity">
    <text evidence="9">Belongs to the sodium:neurotransmitter symporter (SNF) (TC 2.A.22) family.</text>
</comment>
<feature type="transmembrane region" description="Helical" evidence="10">
    <location>
        <begin position="410"/>
        <end position="432"/>
    </location>
</feature>
<reference evidence="11" key="2">
    <citation type="submission" date="2014-03" db="EMBL/GenBank/DDBJ databases">
        <title>The whipworm genome and dual-species transcriptomics of an intimate host-pathogen interaction.</title>
        <authorList>
            <person name="Foth B.J."/>
            <person name="Tsai I.J."/>
            <person name="Reid A.J."/>
            <person name="Bancroft A.J."/>
            <person name="Nichol S."/>
            <person name="Tracey A."/>
            <person name="Holroyd N."/>
            <person name="Cotton J.A."/>
            <person name="Stanley E.J."/>
            <person name="Zarowiecki M."/>
            <person name="Liu J.Z."/>
            <person name="Huckvale T."/>
            <person name="Cooper P.J."/>
            <person name="Grencis R.K."/>
            <person name="Berriman M."/>
        </authorList>
    </citation>
    <scope>NUCLEOTIDE SEQUENCE [LARGE SCALE GENOMIC DNA]</scope>
    <source>
        <strain evidence="11">Edinburgh</strain>
    </source>
</reference>
<dbReference type="PANTHER" id="PTHR11616">
    <property type="entry name" value="SODIUM/CHLORIDE DEPENDENT TRANSPORTER"/>
    <property type="match status" value="1"/>
</dbReference>
<dbReference type="GO" id="GO:0005283">
    <property type="term" value="F:amino acid:sodium symporter activity"/>
    <property type="evidence" value="ECO:0007669"/>
    <property type="project" value="TreeGrafter"/>
</dbReference>
<feature type="transmembrane region" description="Helical" evidence="10">
    <location>
        <begin position="127"/>
        <end position="154"/>
    </location>
</feature>
<keyword evidence="5 10" id="KW-1133">Transmembrane helix</keyword>
<feature type="transmembrane region" description="Helical" evidence="10">
    <location>
        <begin position="55"/>
        <end position="73"/>
    </location>
</feature>
<evidence type="ECO:0000256" key="9">
    <source>
        <dbReference type="RuleBase" id="RU003732"/>
    </source>
</evidence>
<feature type="transmembrane region" description="Helical" evidence="10">
    <location>
        <begin position="529"/>
        <end position="550"/>
    </location>
</feature>
<keyword evidence="7" id="KW-0479">Metal-binding</keyword>
<keyword evidence="11" id="KW-1185">Reference proteome</keyword>
<reference evidence="11" key="1">
    <citation type="submission" date="2013-11" db="EMBL/GenBank/DDBJ databases">
        <authorList>
            <person name="Aslett M."/>
        </authorList>
    </citation>
    <scope>NUCLEOTIDE SEQUENCE [LARGE SCALE GENOMIC DNA]</scope>
    <source>
        <strain evidence="11">Edinburgh</strain>
    </source>
</reference>
<keyword evidence="3 9" id="KW-0812">Transmembrane</keyword>
<keyword evidence="2 9" id="KW-0813">Transport</keyword>
<feature type="binding site" evidence="7">
    <location>
        <position position="426"/>
    </location>
    <ligand>
        <name>Na(+)</name>
        <dbReference type="ChEBI" id="CHEBI:29101"/>
        <label>1</label>
    </ligand>
</feature>
<dbReference type="GO" id="GO:0089718">
    <property type="term" value="P:amino acid import across plasma membrane"/>
    <property type="evidence" value="ECO:0007669"/>
    <property type="project" value="TreeGrafter"/>
</dbReference>
<dbReference type="WBParaSite" id="TMUE_1000003589.2">
    <property type="protein sequence ID" value="TMUE_1000003589.2"/>
    <property type="gene ID" value="WBGene00291940"/>
</dbReference>
<evidence type="ECO:0000313" key="11">
    <source>
        <dbReference type="Proteomes" id="UP000046395"/>
    </source>
</evidence>
<evidence type="ECO:0000256" key="10">
    <source>
        <dbReference type="SAM" id="Phobius"/>
    </source>
</evidence>
<dbReference type="WBParaSite" id="TMUE_1000003589.1">
    <property type="protein sequence ID" value="TMUE_1000003589.1"/>
    <property type="gene ID" value="WBGene00291940"/>
</dbReference>
<protein>
    <recommendedName>
        <fullName evidence="9">Transporter</fullName>
    </recommendedName>
</protein>
<evidence type="ECO:0000256" key="8">
    <source>
        <dbReference type="PIRSR" id="PIRSR600175-2"/>
    </source>
</evidence>
<accession>A0A5S6Q8P2</accession>
<keyword evidence="6 10" id="KW-0472">Membrane</keyword>
<comment type="subcellular location">
    <subcellularLocation>
        <location evidence="1">Membrane</location>
        <topology evidence="1">Multi-pass membrane protein</topology>
    </subcellularLocation>
</comment>
<feature type="binding site" evidence="7">
    <location>
        <position position="325"/>
    </location>
    <ligand>
        <name>Na(+)</name>
        <dbReference type="ChEBI" id="CHEBI:29101"/>
        <label>1</label>
    </ligand>
</feature>
<feature type="transmembrane region" description="Helical" evidence="10">
    <location>
        <begin position="351"/>
        <end position="376"/>
    </location>
</feature>
<dbReference type="WBParaSite" id="TMUE_1000003589.3">
    <property type="protein sequence ID" value="TMUE_1000003589.3"/>
    <property type="gene ID" value="WBGene00291940"/>
</dbReference>
<dbReference type="InterPro" id="IPR000175">
    <property type="entry name" value="Na/ntran_symport"/>
</dbReference>
<evidence type="ECO:0000256" key="6">
    <source>
        <dbReference type="ARBA" id="ARBA00023136"/>
    </source>
</evidence>
<feature type="disulfide bond" evidence="8">
    <location>
        <begin position="167"/>
        <end position="176"/>
    </location>
</feature>
<organism evidence="11 12">
    <name type="scientific">Trichuris muris</name>
    <name type="common">Mouse whipworm</name>
    <dbReference type="NCBI Taxonomy" id="70415"/>
    <lineage>
        <taxon>Eukaryota</taxon>
        <taxon>Metazoa</taxon>
        <taxon>Ecdysozoa</taxon>
        <taxon>Nematoda</taxon>
        <taxon>Enoplea</taxon>
        <taxon>Dorylaimia</taxon>
        <taxon>Trichinellida</taxon>
        <taxon>Trichuridae</taxon>
        <taxon>Trichuris</taxon>
    </lineage>
</organism>
<dbReference type="PROSITE" id="PS00610">
    <property type="entry name" value="NA_NEUROTRAN_SYMP_1"/>
    <property type="match status" value="1"/>
</dbReference>
<dbReference type="AlphaFoldDB" id="A0A5S6Q8P2"/>